<proteinExistence type="predicted"/>
<name>A0A2N8PRB6_STRNR</name>
<organism evidence="2 3">
    <name type="scientific">Streptomyces noursei</name>
    <name type="common">Streptomyces albulus</name>
    <dbReference type="NCBI Taxonomy" id="1971"/>
    <lineage>
        <taxon>Bacteria</taxon>
        <taxon>Bacillati</taxon>
        <taxon>Actinomycetota</taxon>
        <taxon>Actinomycetes</taxon>
        <taxon>Kitasatosporales</taxon>
        <taxon>Streptomycetaceae</taxon>
        <taxon>Streptomyces</taxon>
    </lineage>
</organism>
<protein>
    <submittedName>
        <fullName evidence="2">Uncharacterized protein</fullName>
    </submittedName>
</protein>
<dbReference type="EMBL" id="LJSN01000001">
    <property type="protein sequence ID" value="PNE43575.1"/>
    <property type="molecule type" value="Genomic_DNA"/>
</dbReference>
<gene>
    <name evidence="2" type="ORF">AOB60_00985</name>
</gene>
<sequence>MTAISAAATAVVCAAVAQAAPASQADAPAAAAGEPPSAVEDFSYPGAAAILKEKGLKLTKGDGGILLTECESGSWNIKVKKIEDWEASSFCFKTPGNTGYLALEVPGTFSIQTADRTVQATLTSEGKKKVVDAPKNVITPVGTGDIPGGGKEATLVELRVKG</sequence>
<feature type="chain" id="PRO_5014763732" evidence="1">
    <location>
        <begin position="20"/>
        <end position="162"/>
    </location>
</feature>
<evidence type="ECO:0000313" key="2">
    <source>
        <dbReference type="EMBL" id="PNE43575.1"/>
    </source>
</evidence>
<evidence type="ECO:0000313" key="3">
    <source>
        <dbReference type="Proteomes" id="UP000236047"/>
    </source>
</evidence>
<comment type="caution">
    <text evidence="2">The sequence shown here is derived from an EMBL/GenBank/DDBJ whole genome shotgun (WGS) entry which is preliminary data.</text>
</comment>
<accession>A0A2N8PRB6</accession>
<reference evidence="3" key="1">
    <citation type="submission" date="2015-09" db="EMBL/GenBank/DDBJ databases">
        <authorList>
            <person name="Graham D.E."/>
            <person name="Mahan K.M."/>
            <person name="Klingeman D.M."/>
            <person name="Fida T."/>
            <person name="Giannone R.J."/>
            <person name="Hettich R.L."/>
            <person name="Parry R.J."/>
            <person name="Spain J.C."/>
        </authorList>
    </citation>
    <scope>NUCLEOTIDE SEQUENCE [LARGE SCALE GENOMIC DNA]</scope>
    <source>
        <strain evidence="3">JCM 4701</strain>
    </source>
</reference>
<keyword evidence="3" id="KW-1185">Reference proteome</keyword>
<keyword evidence="1" id="KW-0732">Signal</keyword>
<dbReference type="Proteomes" id="UP000236047">
    <property type="component" value="Unassembled WGS sequence"/>
</dbReference>
<evidence type="ECO:0000256" key="1">
    <source>
        <dbReference type="SAM" id="SignalP"/>
    </source>
</evidence>
<dbReference type="AlphaFoldDB" id="A0A2N8PRB6"/>
<feature type="signal peptide" evidence="1">
    <location>
        <begin position="1"/>
        <end position="19"/>
    </location>
</feature>